<dbReference type="AlphaFoldDB" id="A0A1Q9ECY7"/>
<dbReference type="InterPro" id="IPR012677">
    <property type="entry name" value="Nucleotide-bd_a/b_plait_sf"/>
</dbReference>
<dbReference type="PANTHER" id="PTHR23236">
    <property type="entry name" value="EUKARYOTIC TRANSLATION INITIATION FACTOR 4B/4H"/>
    <property type="match status" value="1"/>
</dbReference>
<evidence type="ECO:0000259" key="6">
    <source>
        <dbReference type="PROSITE" id="PS50006"/>
    </source>
</evidence>
<dbReference type="Proteomes" id="UP000186817">
    <property type="component" value="Unassembled WGS sequence"/>
</dbReference>
<dbReference type="SUPFAM" id="SSF49879">
    <property type="entry name" value="SMAD/FHA domain"/>
    <property type="match status" value="1"/>
</dbReference>
<dbReference type="Pfam" id="PF08719">
    <property type="entry name" value="NADAR"/>
    <property type="match status" value="1"/>
</dbReference>
<feature type="coiled-coil region" evidence="4">
    <location>
        <begin position="307"/>
        <end position="334"/>
    </location>
</feature>
<feature type="domain" description="FHA" evidence="6">
    <location>
        <begin position="224"/>
        <end position="280"/>
    </location>
</feature>
<dbReference type="OMA" id="EICECET"/>
<evidence type="ECO:0000256" key="2">
    <source>
        <dbReference type="ARBA" id="ARBA00022884"/>
    </source>
</evidence>
<dbReference type="InterPro" id="IPR012816">
    <property type="entry name" value="NADAR"/>
</dbReference>
<evidence type="ECO:0000256" key="1">
    <source>
        <dbReference type="ARBA" id="ARBA00022737"/>
    </source>
</evidence>
<dbReference type="Gene3D" id="3.30.70.330">
    <property type="match status" value="1"/>
</dbReference>
<dbReference type="OrthoDB" id="206452at2759"/>
<dbReference type="SMART" id="SM00240">
    <property type="entry name" value="FHA"/>
    <property type="match status" value="1"/>
</dbReference>
<dbReference type="SMART" id="SM00360">
    <property type="entry name" value="RRM"/>
    <property type="match status" value="1"/>
</dbReference>
<dbReference type="Pfam" id="PF00498">
    <property type="entry name" value="FHA"/>
    <property type="match status" value="1"/>
</dbReference>
<feature type="domain" description="RRM" evidence="7">
    <location>
        <begin position="367"/>
        <end position="446"/>
    </location>
</feature>
<sequence>MAEKSQKQKAAAKQAAVSAAKNTEQRVGGEEAKKKFTRIDAFEGIYSFLSLDEPCSVHFGSSFHHSARHALLAAQYPDASDQLQAPEALELSAAMKLVESEQEASDWSHNAKLKAMERIQRDKFQRCEDFRKKLKETGDRDLVWENDEDTFWGSTKGRGQNHLGRILTEIRASIQDETDFASWLFLCCQLESDAVRWPPVELVECKDDGSGEKQVHRLNGKEYFKFGKLPSNAVVAMHPSTSREHAILLHTKAEAARPTGGVAVMDMGSKFGTHVDGRRLPQAFVLEPLRTGSKIKLGTSTRSYEVKVNLRSQIEELERQQRELMREVQSIDQENYNGFVGNLEYDTEKADILGLFQDCGHVEEAPGGRFVGNLEYDTEKADILGLFQDCGHVEEVRFPGQQEVGGKAAKGIAFVVFDSAMAARRAVGLSGEMFKGRKLKVAPAGEKPKGGGKGKGKDGKDGKDGDDDGRRHDAGSRQYLRDMLDGKWERGVALPSLSPERRGGGGRRPPPRARSCSRSRSRSRSDQDDLTRRREEKRREVNRRVQDRQRQEQRSREREKERKTRIKEKEQRLKDKEEKQPKKKAQKPTKKRKKSSSESSDSSSSSDPSSA</sequence>
<dbReference type="Pfam" id="PF00076">
    <property type="entry name" value="RRM_1"/>
    <property type="match status" value="1"/>
</dbReference>
<evidence type="ECO:0000313" key="9">
    <source>
        <dbReference type="Proteomes" id="UP000186817"/>
    </source>
</evidence>
<dbReference type="EMBL" id="LSRX01000190">
    <property type="protein sequence ID" value="OLQ05247.1"/>
    <property type="molecule type" value="Genomic_DNA"/>
</dbReference>
<organism evidence="8 9">
    <name type="scientific">Symbiodinium microadriaticum</name>
    <name type="common">Dinoflagellate</name>
    <name type="synonym">Zooxanthella microadriatica</name>
    <dbReference type="NCBI Taxonomy" id="2951"/>
    <lineage>
        <taxon>Eukaryota</taxon>
        <taxon>Sar</taxon>
        <taxon>Alveolata</taxon>
        <taxon>Dinophyceae</taxon>
        <taxon>Suessiales</taxon>
        <taxon>Symbiodiniaceae</taxon>
        <taxon>Symbiodinium</taxon>
    </lineage>
</organism>
<dbReference type="CDD" id="cd15457">
    <property type="entry name" value="NADAR"/>
    <property type="match status" value="1"/>
</dbReference>
<dbReference type="PANTHER" id="PTHR23236:SF119">
    <property type="entry name" value="NUCLEAR RNA-BINDING PROTEIN SART-3"/>
    <property type="match status" value="1"/>
</dbReference>
<feature type="region of interest" description="Disordered" evidence="5">
    <location>
        <begin position="1"/>
        <end position="32"/>
    </location>
</feature>
<dbReference type="InterPro" id="IPR008984">
    <property type="entry name" value="SMAD_FHA_dom_sf"/>
</dbReference>
<dbReference type="SUPFAM" id="SSF143990">
    <property type="entry name" value="YbiA-like"/>
    <property type="match status" value="1"/>
</dbReference>
<feature type="compositionally biased region" description="Basic and acidic residues" evidence="5">
    <location>
        <begin position="23"/>
        <end position="32"/>
    </location>
</feature>
<dbReference type="Gene3D" id="1.10.357.40">
    <property type="entry name" value="YbiA-like"/>
    <property type="match status" value="1"/>
</dbReference>
<reference evidence="8 9" key="1">
    <citation type="submission" date="2016-02" db="EMBL/GenBank/DDBJ databases">
        <title>Genome analysis of coral dinoflagellate symbionts highlights evolutionary adaptations to a symbiotic lifestyle.</title>
        <authorList>
            <person name="Aranda M."/>
            <person name="Li Y."/>
            <person name="Liew Y.J."/>
            <person name="Baumgarten S."/>
            <person name="Simakov O."/>
            <person name="Wilson M."/>
            <person name="Piel J."/>
            <person name="Ashoor H."/>
            <person name="Bougouffa S."/>
            <person name="Bajic V.B."/>
            <person name="Ryu T."/>
            <person name="Ravasi T."/>
            <person name="Bayer T."/>
            <person name="Micklem G."/>
            <person name="Kim H."/>
            <person name="Bhak J."/>
            <person name="Lajeunesse T.C."/>
            <person name="Voolstra C.R."/>
        </authorList>
    </citation>
    <scope>NUCLEOTIDE SEQUENCE [LARGE SCALE GENOMIC DNA]</scope>
    <source>
        <strain evidence="8 9">CCMP2467</strain>
    </source>
</reference>
<dbReference type="InterPro" id="IPR000504">
    <property type="entry name" value="RRM_dom"/>
</dbReference>
<accession>A0A1Q9ECY7</accession>
<feature type="compositionally biased region" description="Basic and acidic residues" evidence="5">
    <location>
        <begin position="455"/>
        <end position="490"/>
    </location>
</feature>
<feature type="compositionally biased region" description="Low complexity" evidence="5">
    <location>
        <begin position="597"/>
        <end position="611"/>
    </location>
</feature>
<feature type="compositionally biased region" description="Basic residues" evidence="5">
    <location>
        <begin position="509"/>
        <end position="522"/>
    </location>
</feature>
<dbReference type="InterPro" id="IPR035979">
    <property type="entry name" value="RBD_domain_sf"/>
</dbReference>
<evidence type="ECO:0000256" key="4">
    <source>
        <dbReference type="SAM" id="Coils"/>
    </source>
</evidence>
<gene>
    <name evidence="8" type="ORF">AK812_SmicGene11569</name>
</gene>
<dbReference type="PROSITE" id="PS50006">
    <property type="entry name" value="FHA_DOMAIN"/>
    <property type="match status" value="1"/>
</dbReference>
<dbReference type="InterPro" id="IPR000253">
    <property type="entry name" value="FHA_dom"/>
</dbReference>
<evidence type="ECO:0000256" key="5">
    <source>
        <dbReference type="SAM" id="MobiDB-lite"/>
    </source>
</evidence>
<feature type="region of interest" description="Disordered" evidence="5">
    <location>
        <begin position="440"/>
        <end position="611"/>
    </location>
</feature>
<feature type="compositionally biased region" description="Low complexity" evidence="5">
    <location>
        <begin position="8"/>
        <end position="21"/>
    </location>
</feature>
<dbReference type="SUPFAM" id="SSF54928">
    <property type="entry name" value="RNA-binding domain, RBD"/>
    <property type="match status" value="1"/>
</dbReference>
<feature type="compositionally biased region" description="Basic and acidic residues" evidence="5">
    <location>
        <begin position="523"/>
        <end position="580"/>
    </location>
</feature>
<keyword evidence="2 3" id="KW-0694">RNA-binding</keyword>
<protein>
    <submittedName>
        <fullName evidence="8">Uncharacterized protein</fullName>
    </submittedName>
</protein>
<proteinExistence type="predicted"/>
<keyword evidence="9" id="KW-1185">Reference proteome</keyword>
<evidence type="ECO:0000256" key="3">
    <source>
        <dbReference type="PROSITE-ProRule" id="PRU00176"/>
    </source>
</evidence>
<evidence type="ECO:0000259" key="7">
    <source>
        <dbReference type="PROSITE" id="PS50102"/>
    </source>
</evidence>
<dbReference type="Gene3D" id="2.60.200.20">
    <property type="match status" value="1"/>
</dbReference>
<keyword evidence="1" id="KW-0677">Repeat</keyword>
<feature type="compositionally biased region" description="Basic residues" evidence="5">
    <location>
        <begin position="581"/>
        <end position="594"/>
    </location>
</feature>
<dbReference type="InterPro" id="IPR037238">
    <property type="entry name" value="YbiA-like_sf"/>
</dbReference>
<name>A0A1Q9ECY7_SYMMI</name>
<dbReference type="PROSITE" id="PS50102">
    <property type="entry name" value="RRM"/>
    <property type="match status" value="1"/>
</dbReference>
<evidence type="ECO:0000313" key="8">
    <source>
        <dbReference type="EMBL" id="OLQ05247.1"/>
    </source>
</evidence>
<comment type="caution">
    <text evidence="8">The sequence shown here is derived from an EMBL/GenBank/DDBJ whole genome shotgun (WGS) entry which is preliminary data.</text>
</comment>
<keyword evidence="4" id="KW-0175">Coiled coil</keyword>
<dbReference type="GO" id="GO:0003723">
    <property type="term" value="F:RNA binding"/>
    <property type="evidence" value="ECO:0007669"/>
    <property type="project" value="UniProtKB-UniRule"/>
</dbReference>